<accession>A0A841BKK6</accession>
<reference evidence="2 3" key="1">
    <citation type="submission" date="2020-08" db="EMBL/GenBank/DDBJ databases">
        <title>Sequencing the genomes of 1000 actinobacteria strains.</title>
        <authorList>
            <person name="Klenk H.-P."/>
        </authorList>
    </citation>
    <scope>NUCLEOTIDE SEQUENCE [LARGE SCALE GENOMIC DNA]</scope>
    <source>
        <strain evidence="2 3">DSM 45362</strain>
    </source>
</reference>
<dbReference type="PANTHER" id="PTHR33570">
    <property type="entry name" value="4-CARBOXYMUCONOLACTONE DECARBOXYLASE FAMILY PROTEIN"/>
    <property type="match status" value="1"/>
</dbReference>
<gene>
    <name evidence="2" type="ORF">F4553_001145</name>
</gene>
<dbReference type="GO" id="GO:0051920">
    <property type="term" value="F:peroxiredoxin activity"/>
    <property type="evidence" value="ECO:0007669"/>
    <property type="project" value="InterPro"/>
</dbReference>
<dbReference type="EC" id="4.1.1.44" evidence="2"/>
<sequence length="130" mass="13814">MTDQVDERRERGLRVLQSMEEPRVVQGFLDALGGASPDLADLLLGFVCADLIDRPGLSVREKELITLAVIAAQGGADRMLATHVGAARHLGISDEDILAVFIHVAGYAGFPRAITATLVAAEVLRVPPTS</sequence>
<dbReference type="Gene3D" id="1.20.1290.10">
    <property type="entry name" value="AhpD-like"/>
    <property type="match status" value="1"/>
</dbReference>
<dbReference type="Pfam" id="PF02627">
    <property type="entry name" value="CMD"/>
    <property type="match status" value="1"/>
</dbReference>
<keyword evidence="3" id="KW-1185">Reference proteome</keyword>
<proteinExistence type="predicted"/>
<dbReference type="InterPro" id="IPR003779">
    <property type="entry name" value="CMD-like"/>
</dbReference>
<evidence type="ECO:0000313" key="3">
    <source>
        <dbReference type="Proteomes" id="UP000587527"/>
    </source>
</evidence>
<feature type="domain" description="Carboxymuconolactone decarboxylase-like" evidence="1">
    <location>
        <begin position="37"/>
        <end position="122"/>
    </location>
</feature>
<comment type="caution">
    <text evidence="2">The sequence shown here is derived from an EMBL/GenBank/DDBJ whole genome shotgun (WGS) entry which is preliminary data.</text>
</comment>
<protein>
    <submittedName>
        <fullName evidence="2">4-carboxymuconolactone decarboxylase</fullName>
        <ecNumber evidence="2">4.1.1.44</ecNumber>
    </submittedName>
</protein>
<dbReference type="InterPro" id="IPR029032">
    <property type="entry name" value="AhpD-like"/>
</dbReference>
<evidence type="ECO:0000259" key="1">
    <source>
        <dbReference type="Pfam" id="PF02627"/>
    </source>
</evidence>
<evidence type="ECO:0000313" key="2">
    <source>
        <dbReference type="EMBL" id="MBB5867766.1"/>
    </source>
</evidence>
<dbReference type="SUPFAM" id="SSF69118">
    <property type="entry name" value="AhpD-like"/>
    <property type="match status" value="1"/>
</dbReference>
<keyword evidence="2" id="KW-0456">Lyase</keyword>
<dbReference type="EMBL" id="JACHMN010000001">
    <property type="protein sequence ID" value="MBB5867766.1"/>
    <property type="molecule type" value="Genomic_DNA"/>
</dbReference>
<dbReference type="Proteomes" id="UP000587527">
    <property type="component" value="Unassembled WGS sequence"/>
</dbReference>
<dbReference type="InterPro" id="IPR052512">
    <property type="entry name" value="4CMD/NDH-1_regulator"/>
</dbReference>
<dbReference type="PANTHER" id="PTHR33570:SF2">
    <property type="entry name" value="CARBOXYMUCONOLACTONE DECARBOXYLASE-LIKE DOMAIN-CONTAINING PROTEIN"/>
    <property type="match status" value="1"/>
</dbReference>
<dbReference type="AlphaFoldDB" id="A0A841BKK6"/>
<organism evidence="2 3">
    <name type="scientific">Allocatelliglobosispora scoriae</name>
    <dbReference type="NCBI Taxonomy" id="643052"/>
    <lineage>
        <taxon>Bacteria</taxon>
        <taxon>Bacillati</taxon>
        <taxon>Actinomycetota</taxon>
        <taxon>Actinomycetes</taxon>
        <taxon>Micromonosporales</taxon>
        <taxon>Micromonosporaceae</taxon>
        <taxon>Allocatelliglobosispora</taxon>
    </lineage>
</organism>
<name>A0A841BKK6_9ACTN</name>
<dbReference type="RefSeq" id="WP_184832908.1">
    <property type="nucleotide sequence ID" value="NZ_JACHMN010000001.1"/>
</dbReference>
<dbReference type="GO" id="GO:0047575">
    <property type="term" value="F:4-carboxymuconolactone decarboxylase activity"/>
    <property type="evidence" value="ECO:0007669"/>
    <property type="project" value="UniProtKB-EC"/>
</dbReference>